<feature type="domain" description="Phosphoribosyltransferase" evidence="2">
    <location>
        <begin position="144"/>
        <end position="234"/>
    </location>
</feature>
<accession>A0A1G2R461</accession>
<dbReference type="CDD" id="cd06223">
    <property type="entry name" value="PRTases_typeI"/>
    <property type="match status" value="1"/>
</dbReference>
<evidence type="ECO:0000259" key="3">
    <source>
        <dbReference type="Pfam" id="PF18912"/>
    </source>
</evidence>
<proteinExistence type="inferred from homology"/>
<comment type="caution">
    <text evidence="4">The sequence shown here is derived from an EMBL/GenBank/DDBJ whole genome shotgun (WGS) entry which is preliminary data.</text>
</comment>
<dbReference type="Gene3D" id="3.40.50.2020">
    <property type="match status" value="1"/>
</dbReference>
<evidence type="ECO:0000259" key="2">
    <source>
        <dbReference type="Pfam" id="PF00156"/>
    </source>
</evidence>
<reference evidence="4 5" key="1">
    <citation type="journal article" date="2016" name="Nat. Commun.">
        <title>Thousands of microbial genomes shed light on interconnected biogeochemical processes in an aquifer system.</title>
        <authorList>
            <person name="Anantharaman K."/>
            <person name="Brown C.T."/>
            <person name="Hug L.A."/>
            <person name="Sharon I."/>
            <person name="Castelle C.J."/>
            <person name="Probst A.J."/>
            <person name="Thomas B.C."/>
            <person name="Singh A."/>
            <person name="Wilkins M.J."/>
            <person name="Karaoz U."/>
            <person name="Brodie E.L."/>
            <person name="Williams K.H."/>
            <person name="Hubbard S.S."/>
            <person name="Banfield J.F."/>
        </authorList>
    </citation>
    <scope>NUCLEOTIDE SEQUENCE [LARGE SCALE GENOMIC DNA]</scope>
</reference>
<dbReference type="EMBL" id="MHTX01000038">
    <property type="protein sequence ID" value="OHA67517.1"/>
    <property type="molecule type" value="Genomic_DNA"/>
</dbReference>
<evidence type="ECO:0000256" key="1">
    <source>
        <dbReference type="ARBA" id="ARBA00008007"/>
    </source>
</evidence>
<dbReference type="Proteomes" id="UP000179258">
    <property type="component" value="Unassembled WGS sequence"/>
</dbReference>
<dbReference type="InterPro" id="IPR044005">
    <property type="entry name" value="DZR_2"/>
</dbReference>
<dbReference type="Pfam" id="PF00156">
    <property type="entry name" value="Pribosyltran"/>
    <property type="match status" value="1"/>
</dbReference>
<dbReference type="InterPro" id="IPR000836">
    <property type="entry name" value="PRTase_dom"/>
</dbReference>
<dbReference type="AlphaFoldDB" id="A0A1G2R461"/>
<dbReference type="PANTHER" id="PTHR47505:SF1">
    <property type="entry name" value="DNA UTILIZATION PROTEIN YHGH"/>
    <property type="match status" value="1"/>
</dbReference>
<dbReference type="SUPFAM" id="SSF53271">
    <property type="entry name" value="PRTase-like"/>
    <property type="match status" value="1"/>
</dbReference>
<evidence type="ECO:0000313" key="4">
    <source>
        <dbReference type="EMBL" id="OHA67517.1"/>
    </source>
</evidence>
<evidence type="ECO:0000313" key="5">
    <source>
        <dbReference type="Proteomes" id="UP000179258"/>
    </source>
</evidence>
<dbReference type="Pfam" id="PF18912">
    <property type="entry name" value="DZR_2"/>
    <property type="match status" value="1"/>
</dbReference>
<name>A0A1G2R461_9BACT</name>
<feature type="domain" description="Double zinc ribbon" evidence="3">
    <location>
        <begin position="11"/>
        <end position="65"/>
    </location>
</feature>
<organism evidence="4 5">
    <name type="scientific">Candidatus Wildermuthbacteria bacterium RIFCSPHIGHO2_02_FULL_47_17</name>
    <dbReference type="NCBI Taxonomy" id="1802452"/>
    <lineage>
        <taxon>Bacteria</taxon>
        <taxon>Candidatus Wildermuthiibacteriota</taxon>
    </lineage>
</organism>
<gene>
    <name evidence="4" type="ORF">A3D59_03820</name>
</gene>
<dbReference type="InterPro" id="IPR029057">
    <property type="entry name" value="PRTase-like"/>
</dbReference>
<dbReference type="PANTHER" id="PTHR47505">
    <property type="entry name" value="DNA UTILIZATION PROTEIN YHGH"/>
    <property type="match status" value="1"/>
</dbReference>
<protein>
    <recommendedName>
        <fullName evidence="6">Phosphoribosyltransferase domain-containing protein</fullName>
    </recommendedName>
</protein>
<sequence length="238" mass="26569">MRQLETVTNLALDIAFPPACANCAEAGKWLCEDCFSLVEIFENQYCPFCVSPKIVSGGGTCDKCRKTKKLNGLFCATTYKNTIARGLIRRLKYPPALAACFAPVLSSFIITHFQLLNKKDFASYLWIAVPLHKKKLKRRGFNQAALIAKELARRLGGDFAENMLTKIRFTPSQVELNREEREQNIAGAFECANPEKVKGRDILLVDDVFTTGATLEECAKVLRRAGAKMVWGVVIARE</sequence>
<comment type="similarity">
    <text evidence="1">Belongs to the ComF/GntX family.</text>
</comment>
<dbReference type="InterPro" id="IPR051910">
    <property type="entry name" value="ComF/GntX_DNA_util-trans"/>
</dbReference>
<evidence type="ECO:0008006" key="6">
    <source>
        <dbReference type="Google" id="ProtNLM"/>
    </source>
</evidence>